<dbReference type="AlphaFoldDB" id="A0A151TH69"/>
<evidence type="ECO:0000259" key="1">
    <source>
        <dbReference type="Pfam" id="PF07727"/>
    </source>
</evidence>
<dbReference type="InterPro" id="IPR013103">
    <property type="entry name" value="RVT_2"/>
</dbReference>
<evidence type="ECO:0000313" key="2">
    <source>
        <dbReference type="EMBL" id="KYP66400.1"/>
    </source>
</evidence>
<dbReference type="STRING" id="3821.A0A151TH69"/>
<accession>A0A151TH69</accession>
<sequence length="99" mass="11249">EEYTALIKNNTWTLVYLPPNRQAIDCKWVFGIKENANGTINKYKAILVAHWTMHQLDIHNAILNGLLDETIYMLQPPGFDSPDSSLVCKMNKALYVAVV</sequence>
<name>A0A151TH69_CAJCA</name>
<dbReference type="Proteomes" id="UP000075243">
    <property type="component" value="Chromosome 6"/>
</dbReference>
<organism evidence="2 3">
    <name type="scientific">Cajanus cajan</name>
    <name type="common">Pigeon pea</name>
    <name type="synonym">Cajanus indicus</name>
    <dbReference type="NCBI Taxonomy" id="3821"/>
    <lineage>
        <taxon>Eukaryota</taxon>
        <taxon>Viridiplantae</taxon>
        <taxon>Streptophyta</taxon>
        <taxon>Embryophyta</taxon>
        <taxon>Tracheophyta</taxon>
        <taxon>Spermatophyta</taxon>
        <taxon>Magnoliopsida</taxon>
        <taxon>eudicotyledons</taxon>
        <taxon>Gunneridae</taxon>
        <taxon>Pentapetalae</taxon>
        <taxon>rosids</taxon>
        <taxon>fabids</taxon>
        <taxon>Fabales</taxon>
        <taxon>Fabaceae</taxon>
        <taxon>Papilionoideae</taxon>
        <taxon>50 kb inversion clade</taxon>
        <taxon>NPAAA clade</taxon>
        <taxon>indigoferoid/millettioid clade</taxon>
        <taxon>Phaseoleae</taxon>
        <taxon>Cajanus</taxon>
    </lineage>
</organism>
<dbReference type="EMBL" id="CM003608">
    <property type="protein sequence ID" value="KYP66400.1"/>
    <property type="molecule type" value="Genomic_DNA"/>
</dbReference>
<evidence type="ECO:0000313" key="3">
    <source>
        <dbReference type="Proteomes" id="UP000075243"/>
    </source>
</evidence>
<reference evidence="2 3" key="1">
    <citation type="journal article" date="2012" name="Nat. Biotechnol.">
        <title>Draft genome sequence of pigeonpea (Cajanus cajan), an orphan legume crop of resource-poor farmers.</title>
        <authorList>
            <person name="Varshney R.K."/>
            <person name="Chen W."/>
            <person name="Li Y."/>
            <person name="Bharti A.K."/>
            <person name="Saxena R.K."/>
            <person name="Schlueter J.A."/>
            <person name="Donoghue M.T."/>
            <person name="Azam S."/>
            <person name="Fan G."/>
            <person name="Whaley A.M."/>
            <person name="Farmer A.D."/>
            <person name="Sheridan J."/>
            <person name="Iwata A."/>
            <person name="Tuteja R."/>
            <person name="Penmetsa R.V."/>
            <person name="Wu W."/>
            <person name="Upadhyaya H.D."/>
            <person name="Yang S.P."/>
            <person name="Shah T."/>
            <person name="Saxena K.B."/>
            <person name="Michael T."/>
            <person name="McCombie W.R."/>
            <person name="Yang B."/>
            <person name="Zhang G."/>
            <person name="Yang H."/>
            <person name="Wang J."/>
            <person name="Spillane C."/>
            <person name="Cook D.R."/>
            <person name="May G.D."/>
            <person name="Xu X."/>
            <person name="Jackson S.A."/>
        </authorList>
    </citation>
    <scope>NUCLEOTIDE SEQUENCE [LARGE SCALE GENOMIC DNA]</scope>
    <source>
        <strain evidence="3">cv. Asha</strain>
    </source>
</reference>
<gene>
    <name evidence="2" type="ORF">KK1_012691</name>
</gene>
<keyword evidence="3" id="KW-1185">Reference proteome</keyword>
<dbReference type="Gramene" id="C.cajan_12317.t">
    <property type="protein sequence ID" value="C.cajan_12317.t"/>
    <property type="gene ID" value="C.cajan_12317"/>
</dbReference>
<protein>
    <submittedName>
        <fullName evidence="2">Copia protein</fullName>
    </submittedName>
</protein>
<feature type="domain" description="Reverse transcriptase Ty1/copia-type" evidence="1">
    <location>
        <begin position="49"/>
        <end position="95"/>
    </location>
</feature>
<feature type="non-terminal residue" evidence="2">
    <location>
        <position position="1"/>
    </location>
</feature>
<dbReference type="Pfam" id="PF07727">
    <property type="entry name" value="RVT_2"/>
    <property type="match status" value="1"/>
</dbReference>
<proteinExistence type="predicted"/>